<feature type="transmembrane region" description="Helical" evidence="2">
    <location>
        <begin position="208"/>
        <end position="229"/>
    </location>
</feature>
<dbReference type="EMBL" id="LYXU01000002">
    <property type="protein sequence ID" value="OBS24027.1"/>
    <property type="molecule type" value="Genomic_DNA"/>
</dbReference>
<dbReference type="OrthoDB" id="5215637at2759"/>
<accession>A0A1B8AU52</accession>
<name>A0A1B8AU52_FUSPO</name>
<dbReference type="OMA" id="WASPECA"/>
<comment type="caution">
    <text evidence="4">The sequence shown here is derived from an EMBL/GenBank/DDBJ whole genome shotgun (WGS) entry which is preliminary data.</text>
</comment>
<protein>
    <recommendedName>
        <fullName evidence="6">Mid2 domain-containing protein</fullName>
    </recommendedName>
</protein>
<feature type="chain" id="PRO_5008603205" description="Mid2 domain-containing protein" evidence="3">
    <location>
        <begin position="19"/>
        <end position="294"/>
    </location>
</feature>
<dbReference type="AlphaFoldDB" id="A0A1B8AU52"/>
<feature type="region of interest" description="Disordered" evidence="1">
    <location>
        <begin position="180"/>
        <end position="200"/>
    </location>
</feature>
<feature type="compositionally biased region" description="Low complexity" evidence="1">
    <location>
        <begin position="180"/>
        <end position="196"/>
    </location>
</feature>
<evidence type="ECO:0000256" key="3">
    <source>
        <dbReference type="SAM" id="SignalP"/>
    </source>
</evidence>
<feature type="signal peptide" evidence="3">
    <location>
        <begin position="1"/>
        <end position="18"/>
    </location>
</feature>
<organism evidence="4 5">
    <name type="scientific">Fusarium poae</name>
    <dbReference type="NCBI Taxonomy" id="36050"/>
    <lineage>
        <taxon>Eukaryota</taxon>
        <taxon>Fungi</taxon>
        <taxon>Dikarya</taxon>
        <taxon>Ascomycota</taxon>
        <taxon>Pezizomycotina</taxon>
        <taxon>Sordariomycetes</taxon>
        <taxon>Hypocreomycetidae</taxon>
        <taxon>Hypocreales</taxon>
        <taxon>Nectriaceae</taxon>
        <taxon>Fusarium</taxon>
    </lineage>
</organism>
<keyword evidence="2" id="KW-0472">Membrane</keyword>
<dbReference type="STRING" id="36050.A0A1B8AU52"/>
<gene>
    <name evidence="4" type="ORF">FPOA_04575</name>
</gene>
<evidence type="ECO:0000313" key="5">
    <source>
        <dbReference type="Proteomes" id="UP000091967"/>
    </source>
</evidence>
<evidence type="ECO:0008006" key="6">
    <source>
        <dbReference type="Google" id="ProtNLM"/>
    </source>
</evidence>
<reference evidence="4 5" key="1">
    <citation type="submission" date="2016-06" db="EMBL/GenBank/DDBJ databases">
        <title>Living apart together: crosstalk between the core and supernumerary genomes in a fungal plant pathogen.</title>
        <authorList>
            <person name="Vanheule A."/>
            <person name="Audenaert K."/>
            <person name="Warris S."/>
            <person name="Van De Geest H."/>
            <person name="Schijlen E."/>
            <person name="Hofte M."/>
            <person name="De Saeger S."/>
            <person name="Haesaert G."/>
            <person name="Waalwijk C."/>
            <person name="Van Der Lee T."/>
        </authorList>
    </citation>
    <scope>NUCLEOTIDE SEQUENCE [LARGE SCALE GENOMIC DNA]</scope>
    <source>
        <strain evidence="4 5">2516</strain>
    </source>
</reference>
<keyword evidence="3" id="KW-0732">Signal</keyword>
<evidence type="ECO:0000256" key="2">
    <source>
        <dbReference type="SAM" id="Phobius"/>
    </source>
</evidence>
<evidence type="ECO:0000256" key="1">
    <source>
        <dbReference type="SAM" id="MobiDB-lite"/>
    </source>
</evidence>
<proteinExistence type="predicted"/>
<evidence type="ECO:0000313" key="4">
    <source>
        <dbReference type="EMBL" id="OBS24027.1"/>
    </source>
</evidence>
<keyword evidence="2" id="KW-0812">Transmembrane</keyword>
<dbReference type="Proteomes" id="UP000091967">
    <property type="component" value="Unassembled WGS sequence"/>
</dbReference>
<sequence length="294" mass="30856">MTRLIAALFLYFLPICFAANKCYYPNGIEANDFPCDPDAKNSVCCGGGLGTVCLSNKLCIGADGNTLRGSCTDKNWASPECAMYCLGADRGGTDLISCSNVTGSDTSFCCDHNPGCCNSGVGRFAVLPSNPKVWATWDRRATKYTVVGTVFIDEATSTPAPATSDASSLVTSASTYVTTTSEASASSSASNTPASADEPAGISTSAKAGIGAGVGVGAVLAMTVVYLLWRIRKNKATEREKQLPPTYYGPGTDASWQQHHYALGVKELQPQPPQELHGQALQGYNVRAELPAHN</sequence>
<keyword evidence="2" id="KW-1133">Transmembrane helix</keyword>
<keyword evidence="5" id="KW-1185">Reference proteome</keyword>